<dbReference type="CDD" id="cd07177">
    <property type="entry name" value="terB_like"/>
    <property type="match status" value="1"/>
</dbReference>
<keyword evidence="1" id="KW-1133">Transmembrane helix</keyword>
<dbReference type="KEGG" id="pamo:BAR1_13110"/>
<accession>A0A347UIV0</accession>
<dbReference type="Gene3D" id="1.10.3680.10">
    <property type="entry name" value="TerB-like"/>
    <property type="match status" value="1"/>
</dbReference>
<keyword evidence="1" id="KW-0472">Membrane</keyword>
<dbReference type="Pfam" id="PF04391">
    <property type="entry name" value="DUF533"/>
    <property type="match status" value="1"/>
</dbReference>
<gene>
    <name evidence="3" type="ORF">BAR1_13110</name>
</gene>
<feature type="chain" id="PRO_5016650614" evidence="2">
    <location>
        <begin position="24"/>
        <end position="281"/>
    </location>
</feature>
<sequence>MRFIAIALFALALQFWFPASAQARGLPIVYGTQDSLDLVAQTGLEGPDGKPLSLCHYSSKYHVFYVGFWMKSHGYALAANGCDGDTYYDISKADFKDAQNSGLIPADLPAKPKMTLNQIASGFGGLALVGLVILFLLTKTVGSARRKSARKSQMGQMAAVATQIVDAMCHAAISDGELDDSEVATIAGITKQMIGEELDEDRIRLIISKASAKPTDNEFKAFGAGLGPVEKELVLKAVFAVIAADGQIVDSEHEFFIKTTQALAVDADTVRRIVADVRDAR</sequence>
<evidence type="ECO:0000313" key="4">
    <source>
        <dbReference type="Proteomes" id="UP000261704"/>
    </source>
</evidence>
<keyword evidence="1" id="KW-0812">Transmembrane</keyword>
<feature type="transmembrane region" description="Helical" evidence="1">
    <location>
        <begin position="119"/>
        <end position="137"/>
    </location>
</feature>
<dbReference type="Proteomes" id="UP000261704">
    <property type="component" value="Chromosome"/>
</dbReference>
<keyword evidence="2" id="KW-0732">Signal</keyword>
<dbReference type="InterPro" id="IPR029024">
    <property type="entry name" value="TerB-like"/>
</dbReference>
<feature type="signal peptide" evidence="2">
    <location>
        <begin position="1"/>
        <end position="23"/>
    </location>
</feature>
<proteinExistence type="predicted"/>
<dbReference type="EMBL" id="CP032125">
    <property type="protein sequence ID" value="AXX98778.1"/>
    <property type="molecule type" value="Genomic_DNA"/>
</dbReference>
<dbReference type="SUPFAM" id="SSF158682">
    <property type="entry name" value="TerB-like"/>
    <property type="match status" value="1"/>
</dbReference>
<name>A0A347UIV0_9RHOB</name>
<dbReference type="AlphaFoldDB" id="A0A347UIV0"/>
<evidence type="ECO:0000256" key="2">
    <source>
        <dbReference type="SAM" id="SignalP"/>
    </source>
</evidence>
<organism evidence="3 4">
    <name type="scientific">Profundibacter amoris</name>
    <dbReference type="NCBI Taxonomy" id="2171755"/>
    <lineage>
        <taxon>Bacteria</taxon>
        <taxon>Pseudomonadati</taxon>
        <taxon>Pseudomonadota</taxon>
        <taxon>Alphaproteobacteria</taxon>
        <taxon>Rhodobacterales</taxon>
        <taxon>Paracoccaceae</taxon>
        <taxon>Profundibacter</taxon>
    </lineage>
</organism>
<reference evidence="3 4" key="1">
    <citation type="submission" date="2018-09" db="EMBL/GenBank/DDBJ databases">
        <title>Profundibacter amoris BAR1 gen. nov., sp. nov., a new member of the Roseobacter clade isolated at Lokis Castle Vent Field on the Arctic Mid-Oceanic Ridge.</title>
        <authorList>
            <person name="Le Moine Bauer S."/>
            <person name="Sjoeberg A.G."/>
            <person name="L'Haridon S."/>
            <person name="Stokke R."/>
            <person name="Roalkvam I."/>
            <person name="Steen I.H."/>
            <person name="Dahle H."/>
        </authorList>
    </citation>
    <scope>NUCLEOTIDE SEQUENCE [LARGE SCALE GENOMIC DNA]</scope>
    <source>
        <strain evidence="3 4">BAR1</strain>
    </source>
</reference>
<protein>
    <submittedName>
        <fullName evidence="3">TerB family tellurite resistance protein</fullName>
    </submittedName>
</protein>
<evidence type="ECO:0000256" key="1">
    <source>
        <dbReference type="SAM" id="Phobius"/>
    </source>
</evidence>
<dbReference type="OrthoDB" id="7703595at2"/>
<evidence type="ECO:0000313" key="3">
    <source>
        <dbReference type="EMBL" id="AXX98778.1"/>
    </source>
</evidence>
<dbReference type="InterPro" id="IPR007486">
    <property type="entry name" value="YebE"/>
</dbReference>
<dbReference type="RefSeq" id="WP_118943432.1">
    <property type="nucleotide sequence ID" value="NZ_CP032125.1"/>
</dbReference>
<keyword evidence="4" id="KW-1185">Reference proteome</keyword>